<evidence type="ECO:0000259" key="8">
    <source>
        <dbReference type="Pfam" id="PF00933"/>
    </source>
</evidence>
<dbReference type="OrthoDB" id="9805821at2"/>
<dbReference type="GO" id="GO:0009251">
    <property type="term" value="P:glucan catabolic process"/>
    <property type="evidence" value="ECO:0007669"/>
    <property type="project" value="TreeGrafter"/>
</dbReference>
<dbReference type="InterPro" id="IPR001764">
    <property type="entry name" value="Glyco_hydro_3_N"/>
</dbReference>
<dbReference type="InterPro" id="IPR036881">
    <property type="entry name" value="Glyco_hydro_3_C_sf"/>
</dbReference>
<evidence type="ECO:0000313" key="11">
    <source>
        <dbReference type="Proteomes" id="UP000321306"/>
    </source>
</evidence>
<comment type="caution">
    <text evidence="10">The sequence shown here is derived from an EMBL/GenBank/DDBJ whole genome shotgun (WGS) entry which is preliminary data.</text>
</comment>
<name>A0A511N2U7_DEIC1</name>
<dbReference type="GO" id="GO:0008422">
    <property type="term" value="F:beta-glucosidase activity"/>
    <property type="evidence" value="ECO:0007669"/>
    <property type="project" value="UniProtKB-EC"/>
</dbReference>
<evidence type="ECO:0000256" key="5">
    <source>
        <dbReference type="ARBA" id="ARBA00022801"/>
    </source>
</evidence>
<reference evidence="10 11" key="1">
    <citation type="submission" date="2019-07" db="EMBL/GenBank/DDBJ databases">
        <title>Whole genome shotgun sequence of Deinococcus cellulosilyticus NBRC 106333.</title>
        <authorList>
            <person name="Hosoyama A."/>
            <person name="Uohara A."/>
            <person name="Ohji S."/>
            <person name="Ichikawa N."/>
        </authorList>
    </citation>
    <scope>NUCLEOTIDE SEQUENCE [LARGE SCALE GENOMIC DNA]</scope>
    <source>
        <strain evidence="10 11">NBRC 106333</strain>
    </source>
</reference>
<dbReference type="InterPro" id="IPR017853">
    <property type="entry name" value="GH"/>
</dbReference>
<dbReference type="Gene3D" id="3.40.50.1700">
    <property type="entry name" value="Glycoside hydrolase family 3 C-terminal domain"/>
    <property type="match status" value="1"/>
</dbReference>
<dbReference type="EMBL" id="BJXB01000009">
    <property type="protein sequence ID" value="GEM46741.1"/>
    <property type="molecule type" value="Genomic_DNA"/>
</dbReference>
<keyword evidence="11" id="KW-1185">Reference proteome</keyword>
<accession>A0A511N2U7</accession>
<comment type="similarity">
    <text evidence="2 7">Belongs to the glycosyl hydrolase 3 family.</text>
</comment>
<dbReference type="PANTHER" id="PTHR30620:SF16">
    <property type="entry name" value="LYSOSOMAL BETA GLUCOSIDASE"/>
    <property type="match status" value="1"/>
</dbReference>
<sequence length="608" mass="66348">MSQPSNNLNFVHNLLSQMTLAEKIGQMTQPEKNSVKPGDIAKYSLGSVLSGGGGNPTENNPRNWREMVLGFIEEAKQSRLKIPLIYGVDAVHGHNNMHGATIFPHNIGLGATRDVDLVRRIGRATALEVAATGVRWDFAPAVSIPYDIRWGRSFEGYSQDTALVSELAAAYIEGLRGENWNSPSSVLPSVKHFVADGATTFGSSRRISGDPNALQNDATLANAHVDAGMQALLSQGAWQLDQGNSEIDEETLRTVHLPPYQKAIEAGALNIMTSYSSWNGVKMHGHSYLVNDVLKGEMGFEGFIVTDWEGIDQIDADYYTCVVKSINAGIDMVMVPFKYERFIETLSKAVENGDVPLSRIDDAVTRILKTKHALGLFDEQEIPDLSVVGSRAHREVAREAVRKSQVLLKNEGVFPFSKTQKVLLAGSAANDLGAQCGGWTISWMGSHGQITEGTNILEAFRATVANPELIQYSEDGLSTETFDVGVVVIAEEPAAEGMGDRFELKLTQAHLDVIANARKSCKKLAVLLLSGRPYVITDHLPEWDAFVASWLPGSEGQGVADVVFGDFPFTGKLSFYWPYSQQDLKLAQESKHLFKLGDGLTTRVPVTL</sequence>
<dbReference type="PRINTS" id="PR00133">
    <property type="entry name" value="GLHYDRLASE3"/>
</dbReference>
<dbReference type="InterPro" id="IPR019800">
    <property type="entry name" value="Glyco_hydro_3_AS"/>
</dbReference>
<dbReference type="InterPro" id="IPR002772">
    <property type="entry name" value="Glyco_hydro_3_C"/>
</dbReference>
<evidence type="ECO:0000256" key="6">
    <source>
        <dbReference type="ARBA" id="ARBA00023295"/>
    </source>
</evidence>
<dbReference type="RefSeq" id="WP_146884541.1">
    <property type="nucleotide sequence ID" value="NZ_BJXB01000009.1"/>
</dbReference>
<protein>
    <recommendedName>
        <fullName evidence="3">beta-glucosidase</fullName>
        <ecNumber evidence="3">3.2.1.21</ecNumber>
    </recommendedName>
</protein>
<keyword evidence="6 7" id="KW-0326">Glycosidase</keyword>
<evidence type="ECO:0000256" key="4">
    <source>
        <dbReference type="ARBA" id="ARBA00022729"/>
    </source>
</evidence>
<evidence type="ECO:0000256" key="2">
    <source>
        <dbReference type="ARBA" id="ARBA00005336"/>
    </source>
</evidence>
<dbReference type="Pfam" id="PF00933">
    <property type="entry name" value="Glyco_hydro_3"/>
    <property type="match status" value="2"/>
</dbReference>
<dbReference type="Gene3D" id="3.20.20.300">
    <property type="entry name" value="Glycoside hydrolase, family 3, N-terminal domain"/>
    <property type="match status" value="1"/>
</dbReference>
<dbReference type="Proteomes" id="UP000321306">
    <property type="component" value="Unassembled WGS sequence"/>
</dbReference>
<evidence type="ECO:0000259" key="9">
    <source>
        <dbReference type="Pfam" id="PF01915"/>
    </source>
</evidence>
<evidence type="ECO:0000256" key="7">
    <source>
        <dbReference type="RuleBase" id="RU361161"/>
    </source>
</evidence>
<feature type="domain" description="Glycoside hydrolase family 3 C-terminal" evidence="9">
    <location>
        <begin position="406"/>
        <end position="601"/>
    </location>
</feature>
<dbReference type="Pfam" id="PF01915">
    <property type="entry name" value="Glyco_hydro_3_C"/>
    <property type="match status" value="1"/>
</dbReference>
<keyword evidence="5 7" id="KW-0378">Hydrolase</keyword>
<evidence type="ECO:0000313" key="10">
    <source>
        <dbReference type="EMBL" id="GEM46741.1"/>
    </source>
</evidence>
<dbReference type="EC" id="3.2.1.21" evidence="3"/>
<evidence type="ECO:0000256" key="1">
    <source>
        <dbReference type="ARBA" id="ARBA00000448"/>
    </source>
</evidence>
<comment type="catalytic activity">
    <reaction evidence="1">
        <text>Hydrolysis of terminal, non-reducing beta-D-glucosyl residues with release of beta-D-glucose.</text>
        <dbReference type="EC" id="3.2.1.21"/>
    </reaction>
</comment>
<dbReference type="InterPro" id="IPR036962">
    <property type="entry name" value="Glyco_hydro_3_N_sf"/>
</dbReference>
<organism evidence="10 11">
    <name type="scientific">Deinococcus cellulosilyticus (strain DSM 18568 / NBRC 106333 / KACC 11606 / 5516J-15)</name>
    <dbReference type="NCBI Taxonomy" id="1223518"/>
    <lineage>
        <taxon>Bacteria</taxon>
        <taxon>Thermotogati</taxon>
        <taxon>Deinococcota</taxon>
        <taxon>Deinococci</taxon>
        <taxon>Deinococcales</taxon>
        <taxon>Deinococcaceae</taxon>
        <taxon>Deinococcus</taxon>
    </lineage>
</organism>
<evidence type="ECO:0000256" key="3">
    <source>
        <dbReference type="ARBA" id="ARBA00012744"/>
    </source>
</evidence>
<dbReference type="InterPro" id="IPR051915">
    <property type="entry name" value="Cellulose_Degrad_GH3"/>
</dbReference>
<dbReference type="SUPFAM" id="SSF52279">
    <property type="entry name" value="Beta-D-glucan exohydrolase, C-terminal domain"/>
    <property type="match status" value="1"/>
</dbReference>
<gene>
    <name evidence="10" type="ORF">DC3_23760</name>
</gene>
<proteinExistence type="inferred from homology"/>
<keyword evidence="4" id="KW-0732">Signal</keyword>
<dbReference type="SUPFAM" id="SSF51445">
    <property type="entry name" value="(Trans)glycosidases"/>
    <property type="match status" value="1"/>
</dbReference>
<dbReference type="PROSITE" id="PS00775">
    <property type="entry name" value="GLYCOSYL_HYDROL_F3"/>
    <property type="match status" value="1"/>
</dbReference>
<dbReference type="PANTHER" id="PTHR30620">
    <property type="entry name" value="PERIPLASMIC BETA-GLUCOSIDASE-RELATED"/>
    <property type="match status" value="1"/>
</dbReference>
<dbReference type="AlphaFoldDB" id="A0A511N2U7"/>
<feature type="domain" description="Glycoside hydrolase family 3 N-terminal" evidence="8">
    <location>
        <begin position="243"/>
        <end position="369"/>
    </location>
</feature>
<feature type="domain" description="Glycoside hydrolase family 3 N-terminal" evidence="8">
    <location>
        <begin position="19"/>
        <end position="208"/>
    </location>
</feature>